<accession>A0A6J4EDI6</accession>
<dbReference type="AlphaFoldDB" id="A0A6J4EDI6"/>
<dbReference type="Proteomes" id="UP000509383">
    <property type="component" value="Chromosome"/>
</dbReference>
<protein>
    <submittedName>
        <fullName evidence="1">Uncharacterized protein</fullName>
    </submittedName>
</protein>
<reference evidence="1 2" key="1">
    <citation type="submission" date="2020-05" db="EMBL/GenBank/DDBJ databases">
        <title>Characterization of novel class B3 metallo-beta-lactamase from novel Pseudomonas species.</title>
        <authorList>
            <person name="Yamada K."/>
            <person name="Aoki K."/>
            <person name="Ishii Y."/>
        </authorList>
    </citation>
    <scope>NUCLEOTIDE SEQUENCE [LARGE SCALE GENOMIC DNA]</scope>
    <source>
        <strain evidence="1 2">TUM18999</strain>
    </source>
</reference>
<evidence type="ECO:0000313" key="1">
    <source>
        <dbReference type="EMBL" id="BCG26451.1"/>
    </source>
</evidence>
<evidence type="ECO:0000313" key="2">
    <source>
        <dbReference type="Proteomes" id="UP000509383"/>
    </source>
</evidence>
<name>A0A6J4EDI6_9PSED</name>
<organism evidence="1 2">
    <name type="scientific">Pseudomonas tohonis</name>
    <dbReference type="NCBI Taxonomy" id="2725477"/>
    <lineage>
        <taxon>Bacteria</taxon>
        <taxon>Pseudomonadati</taxon>
        <taxon>Pseudomonadota</taxon>
        <taxon>Gammaproteobacteria</taxon>
        <taxon>Pseudomonadales</taxon>
        <taxon>Pseudomonadaceae</taxon>
        <taxon>Pseudomonas</taxon>
    </lineage>
</organism>
<dbReference type="EMBL" id="AP023189">
    <property type="protein sequence ID" value="BCG26451.1"/>
    <property type="molecule type" value="Genomic_DNA"/>
</dbReference>
<dbReference type="RefSeq" id="WP_175384281.1">
    <property type="nucleotide sequence ID" value="NZ_AP023189.1"/>
</dbReference>
<gene>
    <name evidence="1" type="ORF">TUM18999_46420</name>
</gene>
<sequence>MIPDVMLGGIPLKGWSGPVSQEYSPIGGSTVVRRSGGAAVKMQHWRKMSVSLRGSGWMGPGLSALDFSQPLELRCTKQLSISTTSLTGTIVGTVRPDMEPWALALLGRDWVKTPVAMTGNAFAITEVPGATLYQVCWMPQFMVFCEPPPESMDPQANTHDWTINAEEV</sequence>
<proteinExistence type="predicted"/>
<dbReference type="KEGG" id="ptw:TUM18999_46420"/>